<dbReference type="Gene3D" id="3.40.50.300">
    <property type="entry name" value="P-loop containing nucleotide triphosphate hydrolases"/>
    <property type="match status" value="1"/>
</dbReference>
<dbReference type="AlphaFoldDB" id="A0A839HCX7"/>
<dbReference type="Proteomes" id="UP000548632">
    <property type="component" value="Unassembled WGS sequence"/>
</dbReference>
<gene>
    <name evidence="2" type="ORF">HUK38_02595</name>
</gene>
<dbReference type="CDD" id="cd00882">
    <property type="entry name" value="Ras_like_GTPase"/>
    <property type="match status" value="1"/>
</dbReference>
<organism evidence="2 3">
    <name type="scientific">Thiospirillum jenense</name>
    <dbReference type="NCBI Taxonomy" id="1653858"/>
    <lineage>
        <taxon>Bacteria</taxon>
        <taxon>Pseudomonadati</taxon>
        <taxon>Pseudomonadota</taxon>
        <taxon>Gammaproteobacteria</taxon>
        <taxon>Chromatiales</taxon>
        <taxon>Chromatiaceae</taxon>
        <taxon>Thiospirillum</taxon>
    </lineage>
</organism>
<sequence>MHWSDHFDTLRRILLQPQLDTEQLQHLLTSARPAETLPVIWLLGKTQAGKSSIVRALTANPDVLIGNGFQPCTRTLAYFDYPAAAPVVRFLDTRGLGEVAYDPSEDLRWCESQAHLLLGVMRADDPNPQPIFTALRELRQRHPEWPLVIAQTSLHTLYPADLDHPQPYPFAQESESWPTAVPPDLVRALRQQRASAGKFAGAAPHWVAVDFTMPEDGYPPADYGLTALWQVIETVYQQHLWAQLHGGDEVRDLYARTSHPHIVGYALAAGALGALPMVDLVAVPTLQAKLLHSVAAIYRQTWDARTTSEFLGLLGVGIGLGYVARLAGRQLVKLVPGVGQTVGAVWSASSSAAVTYALGKTAAVYFQQRLAGQVCDAATLRNVFNTQLVQGGALLVNQVTSRKST</sequence>
<keyword evidence="3" id="KW-1185">Reference proteome</keyword>
<protein>
    <submittedName>
        <fullName evidence="2">50S ribosome-binding GTPase</fullName>
    </submittedName>
</protein>
<dbReference type="SUPFAM" id="SSF52540">
    <property type="entry name" value="P-loop containing nucleoside triphosphate hydrolases"/>
    <property type="match status" value="1"/>
</dbReference>
<evidence type="ECO:0000313" key="3">
    <source>
        <dbReference type="Proteomes" id="UP000548632"/>
    </source>
</evidence>
<proteinExistence type="predicted"/>
<dbReference type="InterPro" id="IPR027417">
    <property type="entry name" value="P-loop_NTPase"/>
</dbReference>
<accession>A0A839HCX7</accession>
<reference evidence="2 3" key="1">
    <citation type="journal article" date="2020" name="Arch. Microbiol.">
        <title>The genome sequence of the giant phototrophic gammaproteobacterium Thiospirillum jenense gives insight into its physiological properties and phylogenetic relationships.</title>
        <authorList>
            <person name="Imhoff J.F."/>
            <person name="Meyer T.E."/>
            <person name="Kyndt J.A."/>
        </authorList>
    </citation>
    <scope>NUCLEOTIDE SEQUENCE [LARGE SCALE GENOMIC DNA]</scope>
    <source>
        <strain evidence="2 3">DSM 216</strain>
    </source>
</reference>
<dbReference type="RefSeq" id="WP_182582238.1">
    <property type="nucleotide sequence ID" value="NZ_JABVCQ010000004.1"/>
</dbReference>
<evidence type="ECO:0000259" key="1">
    <source>
        <dbReference type="Pfam" id="PF01926"/>
    </source>
</evidence>
<dbReference type="GO" id="GO:0005525">
    <property type="term" value="F:GTP binding"/>
    <property type="evidence" value="ECO:0007669"/>
    <property type="project" value="InterPro"/>
</dbReference>
<dbReference type="EMBL" id="JABVCQ010000004">
    <property type="protein sequence ID" value="MBB1125118.1"/>
    <property type="molecule type" value="Genomic_DNA"/>
</dbReference>
<comment type="caution">
    <text evidence="2">The sequence shown here is derived from an EMBL/GenBank/DDBJ whole genome shotgun (WGS) entry which is preliminary data.</text>
</comment>
<name>A0A839HCX7_9GAMM</name>
<dbReference type="InterPro" id="IPR006073">
    <property type="entry name" value="GTP-bd"/>
</dbReference>
<dbReference type="Pfam" id="PF01926">
    <property type="entry name" value="MMR_HSR1"/>
    <property type="match status" value="1"/>
</dbReference>
<feature type="domain" description="G" evidence="1">
    <location>
        <begin position="40"/>
        <end position="123"/>
    </location>
</feature>
<evidence type="ECO:0000313" key="2">
    <source>
        <dbReference type="EMBL" id="MBB1125118.1"/>
    </source>
</evidence>